<sequence length="254" mass="29487">MNLEIASPPAKRPREVKLLETEGVAVQPNLKGGGSLSKAPQLVEGGGTVREAEEPKRAAGYCWIKHINGDTDLTEAEKQKANEYNLTELITRGIRFCTVCGDEEHWTYLCPEFSIAYKRPVVKKKRRNTEEYWQQKDEDLLHENCITAREIFEYLHQFSPKKIIHKYLVEQDRMIQMLENANARPAYQKFWEERHIERRMRCRTCGMVDDHWTLCCPAKDSVLDTDLTQRGKDYQSEGAVLDTVHTEIVDMIKE</sequence>
<dbReference type="InterPro" id="IPR024675">
    <property type="entry name" value="eIF3g_N"/>
</dbReference>
<feature type="domain" description="Eukaryotic translation initiation factor 3 subunit G N-terminal" evidence="1">
    <location>
        <begin position="195"/>
        <end position="221"/>
    </location>
</feature>
<organism evidence="2 3">
    <name type="scientific">Rubus argutus</name>
    <name type="common">Southern blackberry</name>
    <dbReference type="NCBI Taxonomy" id="59490"/>
    <lineage>
        <taxon>Eukaryota</taxon>
        <taxon>Viridiplantae</taxon>
        <taxon>Streptophyta</taxon>
        <taxon>Embryophyta</taxon>
        <taxon>Tracheophyta</taxon>
        <taxon>Spermatophyta</taxon>
        <taxon>Magnoliopsida</taxon>
        <taxon>eudicotyledons</taxon>
        <taxon>Gunneridae</taxon>
        <taxon>Pentapetalae</taxon>
        <taxon>rosids</taxon>
        <taxon>fabids</taxon>
        <taxon>Rosales</taxon>
        <taxon>Rosaceae</taxon>
        <taxon>Rosoideae</taxon>
        <taxon>Rosoideae incertae sedis</taxon>
        <taxon>Rubus</taxon>
    </lineage>
</organism>
<dbReference type="Proteomes" id="UP001457282">
    <property type="component" value="Unassembled WGS sequence"/>
</dbReference>
<name>A0AAW1Y9C3_RUBAR</name>
<dbReference type="Pfam" id="PF12353">
    <property type="entry name" value="eIF3g"/>
    <property type="match status" value="1"/>
</dbReference>
<reference evidence="2 3" key="1">
    <citation type="journal article" date="2023" name="G3 (Bethesda)">
        <title>A chromosome-length genome assembly and annotation of blackberry (Rubus argutus, cv. 'Hillquist').</title>
        <authorList>
            <person name="Bruna T."/>
            <person name="Aryal R."/>
            <person name="Dudchenko O."/>
            <person name="Sargent D.J."/>
            <person name="Mead D."/>
            <person name="Buti M."/>
            <person name="Cavallini A."/>
            <person name="Hytonen T."/>
            <person name="Andres J."/>
            <person name="Pham M."/>
            <person name="Weisz D."/>
            <person name="Mascagni F."/>
            <person name="Usai G."/>
            <person name="Natali L."/>
            <person name="Bassil N."/>
            <person name="Fernandez G.E."/>
            <person name="Lomsadze A."/>
            <person name="Armour M."/>
            <person name="Olukolu B."/>
            <person name="Poorten T."/>
            <person name="Britton C."/>
            <person name="Davik J."/>
            <person name="Ashrafi H."/>
            <person name="Aiden E.L."/>
            <person name="Borodovsky M."/>
            <person name="Worthington M."/>
        </authorList>
    </citation>
    <scope>NUCLEOTIDE SEQUENCE [LARGE SCALE GENOMIC DNA]</scope>
    <source>
        <strain evidence="2">PI 553951</strain>
    </source>
</reference>
<evidence type="ECO:0000259" key="1">
    <source>
        <dbReference type="Pfam" id="PF12353"/>
    </source>
</evidence>
<evidence type="ECO:0000313" key="2">
    <source>
        <dbReference type="EMBL" id="KAK9944876.1"/>
    </source>
</evidence>
<evidence type="ECO:0000313" key="3">
    <source>
        <dbReference type="Proteomes" id="UP001457282"/>
    </source>
</evidence>
<comment type="caution">
    <text evidence="2">The sequence shown here is derived from an EMBL/GenBank/DDBJ whole genome shotgun (WGS) entry which is preliminary data.</text>
</comment>
<accession>A0AAW1Y9C3</accession>
<dbReference type="EMBL" id="JBEDUW010000002">
    <property type="protein sequence ID" value="KAK9944876.1"/>
    <property type="molecule type" value="Genomic_DNA"/>
</dbReference>
<keyword evidence="3" id="KW-1185">Reference proteome</keyword>
<gene>
    <name evidence="2" type="ORF">M0R45_010420</name>
</gene>
<dbReference type="AlphaFoldDB" id="A0AAW1Y9C3"/>
<proteinExistence type="predicted"/>
<protein>
    <recommendedName>
        <fullName evidence="1">Eukaryotic translation initiation factor 3 subunit G N-terminal domain-containing protein</fullName>
    </recommendedName>
</protein>